<evidence type="ECO:0000313" key="3">
    <source>
        <dbReference type="Proteomes" id="UP001597344"/>
    </source>
</evidence>
<keyword evidence="3" id="KW-1185">Reference proteome</keyword>
<evidence type="ECO:0000259" key="1">
    <source>
        <dbReference type="Pfam" id="PF00884"/>
    </source>
</evidence>
<organism evidence="2 3">
    <name type="scientific">Aquimarina celericrescens</name>
    <dbReference type="NCBI Taxonomy" id="1964542"/>
    <lineage>
        <taxon>Bacteria</taxon>
        <taxon>Pseudomonadati</taxon>
        <taxon>Bacteroidota</taxon>
        <taxon>Flavobacteriia</taxon>
        <taxon>Flavobacteriales</taxon>
        <taxon>Flavobacteriaceae</taxon>
        <taxon>Aquimarina</taxon>
    </lineage>
</organism>
<dbReference type="Proteomes" id="UP001597344">
    <property type="component" value="Unassembled WGS sequence"/>
</dbReference>
<dbReference type="Gene3D" id="3.40.720.10">
    <property type="entry name" value="Alkaline Phosphatase, subunit A"/>
    <property type="match status" value="1"/>
</dbReference>
<accession>A0ABW5B117</accession>
<dbReference type="Pfam" id="PF00884">
    <property type="entry name" value="Sulfatase"/>
    <property type="match status" value="1"/>
</dbReference>
<dbReference type="PANTHER" id="PTHR43108:SF6">
    <property type="entry name" value="N-SULPHOGLUCOSAMINE SULPHOHYDROLASE"/>
    <property type="match status" value="1"/>
</dbReference>
<dbReference type="InterPro" id="IPR000917">
    <property type="entry name" value="Sulfatase_N"/>
</dbReference>
<gene>
    <name evidence="2" type="ORF">ACFSJT_13750</name>
</gene>
<protein>
    <submittedName>
        <fullName evidence="2">Sulfatase</fullName>
    </submittedName>
</protein>
<dbReference type="CDD" id="cd16031">
    <property type="entry name" value="G6S_like"/>
    <property type="match status" value="1"/>
</dbReference>
<reference evidence="3" key="1">
    <citation type="journal article" date="2019" name="Int. J. Syst. Evol. Microbiol.">
        <title>The Global Catalogue of Microorganisms (GCM) 10K type strain sequencing project: providing services to taxonomists for standard genome sequencing and annotation.</title>
        <authorList>
            <consortium name="The Broad Institute Genomics Platform"/>
            <consortium name="The Broad Institute Genome Sequencing Center for Infectious Disease"/>
            <person name="Wu L."/>
            <person name="Ma J."/>
        </authorList>
    </citation>
    <scope>NUCLEOTIDE SEQUENCE [LARGE SCALE GENOMIC DNA]</scope>
    <source>
        <strain evidence="3">DT92</strain>
    </source>
</reference>
<dbReference type="PANTHER" id="PTHR43108">
    <property type="entry name" value="N-ACETYLGLUCOSAMINE-6-SULFATASE FAMILY MEMBER"/>
    <property type="match status" value="1"/>
</dbReference>
<dbReference type="RefSeq" id="WP_378320866.1">
    <property type="nucleotide sequence ID" value="NZ_JBHUHY010000015.1"/>
</dbReference>
<feature type="domain" description="Sulfatase N-terminal" evidence="1">
    <location>
        <begin position="37"/>
        <end position="363"/>
    </location>
</feature>
<proteinExistence type="predicted"/>
<dbReference type="SUPFAM" id="SSF53649">
    <property type="entry name" value="Alkaline phosphatase-like"/>
    <property type="match status" value="1"/>
</dbReference>
<sequence length="471" mass="54287">MSTLYVRRILLFTIIVLLLSNCKEDSENQKQEGLQHPNIIFLLTDDQRWDALGYAGNQTLQTPNIDALAKNGVYFKNAYVTTSICAVSRASILTGQYARRHQIWGFSKDFSEKQLNNTYPLLLRKSGYRTGFIGKYGVGHQLPKAKFDYWKGFPGQGTFTQKDSAGNAIYLTQKIGQQASEFLELQKSSDKPFCLSVSFKAPHVEGDPGYFLPNKIFDSLYRNTNVKVPKTSNSAYFDHFPKEFTENNVARNRWKDRFATPVMQQESIKKYYRLIHGVDVVVGDIVEKLKDTGQDKNTVIIFTSDNGFYLGEYGFAGKWYGSNPSIRIPMIIYDPRKKHKGIVIEKIALNIDLAPTILSIANVDIPKIIQGKDLTKLIDNPKTDWRDAFFYEHLWQSSNRYYIPSTEGVVCNDKKYMKYFRNENTEEVIFEELYDISEDPDEIKNLINVKGQETLKFQMKEQYEILKKEAH</sequence>
<dbReference type="EMBL" id="JBHUHY010000015">
    <property type="protein sequence ID" value="MFD2187862.1"/>
    <property type="molecule type" value="Genomic_DNA"/>
</dbReference>
<dbReference type="InterPro" id="IPR017850">
    <property type="entry name" value="Alkaline_phosphatase_core_sf"/>
</dbReference>
<comment type="caution">
    <text evidence="2">The sequence shown here is derived from an EMBL/GenBank/DDBJ whole genome shotgun (WGS) entry which is preliminary data.</text>
</comment>
<name>A0ABW5B117_9FLAO</name>
<evidence type="ECO:0000313" key="2">
    <source>
        <dbReference type="EMBL" id="MFD2187862.1"/>
    </source>
</evidence>